<dbReference type="Gene3D" id="1.20.1250.20">
    <property type="entry name" value="MFS general substrate transporter like domains"/>
    <property type="match status" value="1"/>
</dbReference>
<feature type="transmembrane region" description="Helical" evidence="2">
    <location>
        <begin position="118"/>
        <end position="140"/>
    </location>
</feature>
<dbReference type="Pfam" id="PF07690">
    <property type="entry name" value="MFS_1"/>
    <property type="match status" value="1"/>
</dbReference>
<evidence type="ECO:0000256" key="2">
    <source>
        <dbReference type="SAM" id="Phobius"/>
    </source>
</evidence>
<keyword evidence="2" id="KW-1133">Transmembrane helix</keyword>
<dbReference type="GO" id="GO:0005886">
    <property type="term" value="C:plasma membrane"/>
    <property type="evidence" value="ECO:0007669"/>
    <property type="project" value="UniProtKB-SubCell"/>
</dbReference>
<dbReference type="PANTHER" id="PTHR23526:SF2">
    <property type="entry name" value="MAJOR FACILITATOR SUPERFAMILY (MFS) PROFILE DOMAIN-CONTAINING PROTEIN"/>
    <property type="match status" value="1"/>
</dbReference>
<feature type="transmembrane region" description="Helical" evidence="2">
    <location>
        <begin position="389"/>
        <end position="409"/>
    </location>
</feature>
<evidence type="ECO:0000313" key="4">
    <source>
        <dbReference type="Proteomes" id="UP000241639"/>
    </source>
</evidence>
<evidence type="ECO:0000313" key="3">
    <source>
        <dbReference type="EMBL" id="PTM59695.1"/>
    </source>
</evidence>
<protein>
    <submittedName>
        <fullName evidence="3">YQGE family putative transporter</fullName>
    </submittedName>
</protein>
<keyword evidence="2" id="KW-0812">Transmembrane</keyword>
<dbReference type="InterPro" id="IPR052528">
    <property type="entry name" value="Sugar_transport-like"/>
</dbReference>
<accession>A0A2T4ZCS3</accession>
<feature type="transmembrane region" description="Helical" evidence="2">
    <location>
        <begin position="265"/>
        <end position="284"/>
    </location>
</feature>
<evidence type="ECO:0000256" key="1">
    <source>
        <dbReference type="ARBA" id="ARBA00004651"/>
    </source>
</evidence>
<dbReference type="InterPro" id="IPR011701">
    <property type="entry name" value="MFS"/>
</dbReference>
<feature type="transmembrane region" description="Helical" evidence="2">
    <location>
        <begin position="187"/>
        <end position="206"/>
    </location>
</feature>
<dbReference type="GO" id="GO:0022857">
    <property type="term" value="F:transmembrane transporter activity"/>
    <property type="evidence" value="ECO:0007669"/>
    <property type="project" value="InterPro"/>
</dbReference>
<proteinExistence type="predicted"/>
<dbReference type="PANTHER" id="PTHR23526">
    <property type="entry name" value="INTEGRAL MEMBRANE TRANSPORT PROTEIN-RELATED"/>
    <property type="match status" value="1"/>
</dbReference>
<dbReference type="InterPro" id="IPR036259">
    <property type="entry name" value="MFS_trans_sf"/>
</dbReference>
<feature type="transmembrane region" description="Helical" evidence="2">
    <location>
        <begin position="92"/>
        <end position="112"/>
    </location>
</feature>
<dbReference type="SUPFAM" id="SSF103473">
    <property type="entry name" value="MFS general substrate transporter"/>
    <property type="match status" value="1"/>
</dbReference>
<keyword evidence="2" id="KW-0472">Membrane</keyword>
<sequence length="418" mass="47264">MFLAPMGKIGVVRAMSLLGKTDQLDRSAWLLLIISGLFAISTALSNTFVNVYLWKIKEDYMMIGRYNLASYLAMAVTFIFAGRLAKQVDRVIAIRIGVALQAIFYLAVLALGKNTVQYVDWLGLFLGLGLGFFWLSFNVLYFEITERHNRDIFNGVNGLLTSAAGIMAPLISGFIITRIDQFTGYRIIFSLSLAIFVVAVIISFLLKRRSAHGVFRLKETLEESLQRGRHWFWVNLAMVAQGVREGLFSFLLSLLIFVATKNEMALGWYLTTTSAVSLLSYFLVGRYLRRRWRDEGMLLGTAMMGIMALPLLWEVNAFTLYLLGVGASLFFPIYMVPLTSAVFDVIGENNNTAKRRVEYVVARELALNVGRILSVAVFLWWASTEPDLIQIKWLLIPVAFVQLFSWLTIRQVPLLEQP</sequence>
<feature type="transmembrane region" description="Helical" evidence="2">
    <location>
        <begin position="296"/>
        <end position="313"/>
    </location>
</feature>
<keyword evidence="4" id="KW-1185">Reference proteome</keyword>
<feature type="transmembrane region" description="Helical" evidence="2">
    <location>
        <begin position="319"/>
        <end position="345"/>
    </location>
</feature>
<reference evidence="3 4" key="1">
    <citation type="submission" date="2018-04" db="EMBL/GenBank/DDBJ databases">
        <title>Genomic Encyclopedia of Archaeal and Bacterial Type Strains, Phase II (KMG-II): from individual species to whole genera.</title>
        <authorList>
            <person name="Goeker M."/>
        </authorList>
    </citation>
    <scope>NUCLEOTIDE SEQUENCE [LARGE SCALE GENOMIC DNA]</scope>
    <source>
        <strain evidence="3 4">DSM 45169</strain>
    </source>
</reference>
<organism evidence="3 4">
    <name type="scientific">Desmospora activa DSM 45169</name>
    <dbReference type="NCBI Taxonomy" id="1121389"/>
    <lineage>
        <taxon>Bacteria</taxon>
        <taxon>Bacillati</taxon>
        <taxon>Bacillota</taxon>
        <taxon>Bacilli</taxon>
        <taxon>Bacillales</taxon>
        <taxon>Thermoactinomycetaceae</taxon>
        <taxon>Desmospora</taxon>
    </lineage>
</organism>
<name>A0A2T4ZCS3_9BACL</name>
<comment type="subcellular location">
    <subcellularLocation>
        <location evidence="1">Cell membrane</location>
        <topology evidence="1">Multi-pass membrane protein</topology>
    </subcellularLocation>
</comment>
<dbReference type="AlphaFoldDB" id="A0A2T4ZCS3"/>
<dbReference type="Proteomes" id="UP000241639">
    <property type="component" value="Unassembled WGS sequence"/>
</dbReference>
<dbReference type="EMBL" id="PZZP01000001">
    <property type="protein sequence ID" value="PTM59695.1"/>
    <property type="molecule type" value="Genomic_DNA"/>
</dbReference>
<comment type="caution">
    <text evidence="3">The sequence shown here is derived from an EMBL/GenBank/DDBJ whole genome shotgun (WGS) entry which is preliminary data.</text>
</comment>
<gene>
    <name evidence="3" type="ORF">C8J48_2325</name>
</gene>
<feature type="transmembrane region" description="Helical" evidence="2">
    <location>
        <begin position="68"/>
        <end position="85"/>
    </location>
</feature>
<feature type="transmembrane region" description="Helical" evidence="2">
    <location>
        <begin position="28"/>
        <end position="48"/>
    </location>
</feature>
<dbReference type="OrthoDB" id="2086294at2"/>
<feature type="transmembrane region" description="Helical" evidence="2">
    <location>
        <begin position="232"/>
        <end position="259"/>
    </location>
</feature>
<feature type="transmembrane region" description="Helical" evidence="2">
    <location>
        <begin position="152"/>
        <end position="175"/>
    </location>
</feature>
<feature type="transmembrane region" description="Helical" evidence="2">
    <location>
        <begin position="365"/>
        <end position="383"/>
    </location>
</feature>